<evidence type="ECO:0000259" key="3">
    <source>
        <dbReference type="PROSITE" id="PS51286"/>
    </source>
</evidence>
<dbReference type="PANTHER" id="PTHR21228">
    <property type="entry name" value="FAST LEU-RICH DOMAIN-CONTAINING"/>
    <property type="match status" value="1"/>
</dbReference>
<dbReference type="AlphaFoldDB" id="A0A8S4N1I7"/>
<comment type="subcellular location">
    <subcellularLocation>
        <location evidence="1">Mitochondrion</location>
    </subcellularLocation>
</comment>
<dbReference type="GO" id="GO:0005759">
    <property type="term" value="C:mitochondrial matrix"/>
    <property type="evidence" value="ECO:0007669"/>
    <property type="project" value="TreeGrafter"/>
</dbReference>
<evidence type="ECO:0000313" key="5">
    <source>
        <dbReference type="Proteomes" id="UP000749559"/>
    </source>
</evidence>
<dbReference type="PROSITE" id="PS51286">
    <property type="entry name" value="RAP"/>
    <property type="match status" value="1"/>
</dbReference>
<sequence>MSGQRCLQRSTRIFKGLCQARDSCSILPPNIKLHISTTPNQSRILSKSIVFCQDGVEIREIPILVRRTDKYDFPVINYMGTGSVDDIQKISEHDNFFKERLQACRSATQVFKMLEIPSDQVTACSAAFALERLCQLQNATYEDIDSFVTTAVLNELCDTVVKDIHSLKNVELINLVKCHLKSGNFSEIHSTLIDEETEKRLGDKMFGITEVCSLIDTLMTHPKGDKEIADNALIHIGNRTKEIDETNIADVYKALSKVSPLKKYMSKLLVKQLLLCWWKISPKDMTSIVSNLTQMKYCAGSELVMVGKWVLLNIHNIKQNEMTYFVAAYRHFKMGNANFMRALERYIPAKITSLDSTLIALTMDYCKECRYVSPKIFNCISSHFVQYSHRFSVDQMAMLLYPYGYLNYLPPNANELFQKIEERLNGEFNQFSPESIVELLCSFAFSGRYAINFVRQVFTPHFVAQLHRISDKKTRLHAFRSLDLFQSAVLLEAHKVRLPILVLDATKKLPYLEASYYQNCCREIAADLRKLLGEDNFAWWSFVNKARQHIDFEIKLDNNKYPMHKTTPSEQIDQKIAVIVQVPDYYCVNSKELLGEHAMKLRHLKKLGYKVMEISMVDYKGASDQEQMLIDVLHGHVNIPTHRSRTGLSDDT</sequence>
<organism evidence="4 5">
    <name type="scientific">Owenia fusiformis</name>
    <name type="common">Polychaete worm</name>
    <dbReference type="NCBI Taxonomy" id="6347"/>
    <lineage>
        <taxon>Eukaryota</taxon>
        <taxon>Metazoa</taxon>
        <taxon>Spiralia</taxon>
        <taxon>Lophotrochozoa</taxon>
        <taxon>Annelida</taxon>
        <taxon>Polychaeta</taxon>
        <taxon>Sedentaria</taxon>
        <taxon>Canalipalpata</taxon>
        <taxon>Sabellida</taxon>
        <taxon>Oweniida</taxon>
        <taxon>Oweniidae</taxon>
        <taxon>Owenia</taxon>
    </lineage>
</organism>
<dbReference type="SMART" id="SM00952">
    <property type="entry name" value="RAP"/>
    <property type="match status" value="1"/>
</dbReference>
<protein>
    <recommendedName>
        <fullName evidence="3">RAP domain-containing protein</fullName>
    </recommendedName>
</protein>
<dbReference type="GO" id="GO:0000963">
    <property type="term" value="P:mitochondrial RNA processing"/>
    <property type="evidence" value="ECO:0007669"/>
    <property type="project" value="TreeGrafter"/>
</dbReference>
<evidence type="ECO:0000313" key="4">
    <source>
        <dbReference type="EMBL" id="CAH1774341.1"/>
    </source>
</evidence>
<dbReference type="OrthoDB" id="385235at2759"/>
<comment type="caution">
    <text evidence="4">The sequence shown here is derived from an EMBL/GenBank/DDBJ whole genome shotgun (WGS) entry which is preliminary data.</text>
</comment>
<dbReference type="Pfam" id="PF08373">
    <property type="entry name" value="RAP"/>
    <property type="match status" value="1"/>
</dbReference>
<feature type="domain" description="RAP" evidence="3">
    <location>
        <begin position="576"/>
        <end position="631"/>
    </location>
</feature>
<dbReference type="GO" id="GO:0044528">
    <property type="term" value="P:regulation of mitochondrial mRNA stability"/>
    <property type="evidence" value="ECO:0007669"/>
    <property type="project" value="InterPro"/>
</dbReference>
<evidence type="ECO:0000256" key="2">
    <source>
        <dbReference type="ARBA" id="ARBA00023128"/>
    </source>
</evidence>
<dbReference type="GO" id="GO:0035770">
    <property type="term" value="C:ribonucleoprotein granule"/>
    <property type="evidence" value="ECO:0007669"/>
    <property type="project" value="TreeGrafter"/>
</dbReference>
<dbReference type="PANTHER" id="PTHR21228:SF40">
    <property type="entry name" value="LD45607P"/>
    <property type="match status" value="1"/>
</dbReference>
<gene>
    <name evidence="4" type="ORF">OFUS_LOCUS1824</name>
</gene>
<keyword evidence="5" id="KW-1185">Reference proteome</keyword>
<dbReference type="Pfam" id="PF06743">
    <property type="entry name" value="FAST_1"/>
    <property type="match status" value="1"/>
</dbReference>
<dbReference type="EMBL" id="CAIIXF020000001">
    <property type="protein sequence ID" value="CAH1774341.1"/>
    <property type="molecule type" value="Genomic_DNA"/>
</dbReference>
<dbReference type="InterPro" id="IPR013584">
    <property type="entry name" value="RAP"/>
</dbReference>
<dbReference type="InterPro" id="IPR050870">
    <property type="entry name" value="FAST_kinase"/>
</dbReference>
<accession>A0A8S4N1I7</accession>
<proteinExistence type="predicted"/>
<evidence type="ECO:0000256" key="1">
    <source>
        <dbReference type="ARBA" id="ARBA00004173"/>
    </source>
</evidence>
<dbReference type="InterPro" id="IPR010622">
    <property type="entry name" value="FAST_Leu-rich"/>
</dbReference>
<keyword evidence="2" id="KW-0496">Mitochondrion</keyword>
<dbReference type="GO" id="GO:0003723">
    <property type="term" value="F:RNA binding"/>
    <property type="evidence" value="ECO:0007669"/>
    <property type="project" value="TreeGrafter"/>
</dbReference>
<dbReference type="Proteomes" id="UP000749559">
    <property type="component" value="Unassembled WGS sequence"/>
</dbReference>
<name>A0A8S4N1I7_OWEFU</name>
<reference evidence="4" key="1">
    <citation type="submission" date="2022-03" db="EMBL/GenBank/DDBJ databases">
        <authorList>
            <person name="Martin C."/>
        </authorList>
    </citation>
    <scope>NUCLEOTIDE SEQUENCE</scope>
</reference>